<proteinExistence type="predicted"/>
<evidence type="ECO:0000313" key="3">
    <source>
        <dbReference type="Proteomes" id="UP000472372"/>
    </source>
</evidence>
<dbReference type="AlphaFoldDB" id="A0A6S6W758"/>
<dbReference type="EMBL" id="HG992983">
    <property type="protein sequence ID" value="CAE7195096.1"/>
    <property type="molecule type" value="Genomic_DNA"/>
</dbReference>
<reference evidence="2" key="1">
    <citation type="submission" date="2021-02" db="EMBL/GenBank/DDBJ databases">
        <authorList>
            <person name="Syme A R."/>
            <person name="Syme A R."/>
            <person name="Moolhuijzen P."/>
        </authorList>
    </citation>
    <scope>NUCLEOTIDE SEQUENCE</scope>
    <source>
        <strain evidence="2">W1-1</strain>
    </source>
</reference>
<feature type="region of interest" description="Disordered" evidence="1">
    <location>
        <begin position="224"/>
        <end position="244"/>
    </location>
</feature>
<name>A0A6S6W758_9PLEO</name>
<organism evidence="2 3">
    <name type="scientific">Pyrenophora teres f. teres</name>
    <dbReference type="NCBI Taxonomy" id="97479"/>
    <lineage>
        <taxon>Eukaryota</taxon>
        <taxon>Fungi</taxon>
        <taxon>Dikarya</taxon>
        <taxon>Ascomycota</taxon>
        <taxon>Pezizomycotina</taxon>
        <taxon>Dothideomycetes</taxon>
        <taxon>Pleosporomycetidae</taxon>
        <taxon>Pleosporales</taxon>
        <taxon>Pleosporineae</taxon>
        <taxon>Pleosporaceae</taxon>
        <taxon>Pyrenophora</taxon>
    </lineage>
</organism>
<accession>A0A6S6W758</accession>
<evidence type="ECO:0000313" key="2">
    <source>
        <dbReference type="EMBL" id="CAE7195096.1"/>
    </source>
</evidence>
<sequence>MSFLTHTLSLSLCFQIDLDTSHPNMKLTTLALCALSLASLGLCSTQAVSTTTLLTSVSCINHKICADPPTRRNSYTFSYTSTPWTTPKATPSTGSNGYGYPIATHTICATDNMSCSTSVDCGNVNSTAVWWPAFTTPCTTVNAAEPACTAKPTGAYSCMPVEHVSTSTEDYGGRSQRWISRLTRATSKKSEGYVTPPGTTTTTKVPWTHSWVPAPTHCYSCIRPSSRSSTTRSTVKSEVTPLAE</sequence>
<gene>
    <name evidence="2" type="ORF">PTTW11_08076</name>
</gene>
<protein>
    <submittedName>
        <fullName evidence="2">Uncharacterized protein</fullName>
    </submittedName>
</protein>
<feature type="compositionally biased region" description="Low complexity" evidence="1">
    <location>
        <begin position="224"/>
        <end position="234"/>
    </location>
</feature>
<evidence type="ECO:0000256" key="1">
    <source>
        <dbReference type="SAM" id="MobiDB-lite"/>
    </source>
</evidence>
<dbReference type="Proteomes" id="UP000472372">
    <property type="component" value="Chromosome 7"/>
</dbReference>